<dbReference type="Proteomes" id="UP000765509">
    <property type="component" value="Unassembled WGS sequence"/>
</dbReference>
<evidence type="ECO:0000256" key="1">
    <source>
        <dbReference type="SAM" id="MobiDB-lite"/>
    </source>
</evidence>
<gene>
    <name evidence="2" type="ORF">O181_091876</name>
</gene>
<name>A0A9Q3IYA1_9BASI</name>
<evidence type="ECO:0000313" key="3">
    <source>
        <dbReference type="Proteomes" id="UP000765509"/>
    </source>
</evidence>
<dbReference type="EMBL" id="AVOT02058245">
    <property type="protein sequence ID" value="MBW0552161.1"/>
    <property type="molecule type" value="Genomic_DNA"/>
</dbReference>
<protein>
    <recommendedName>
        <fullName evidence="4">CCHC-type domain-containing protein</fullName>
    </recommendedName>
</protein>
<dbReference type="AlphaFoldDB" id="A0A9Q3IYA1"/>
<comment type="caution">
    <text evidence="2">The sequence shown here is derived from an EMBL/GenBank/DDBJ whole genome shotgun (WGS) entry which is preliminary data.</text>
</comment>
<evidence type="ECO:0000313" key="2">
    <source>
        <dbReference type="EMBL" id="MBW0552161.1"/>
    </source>
</evidence>
<dbReference type="OrthoDB" id="2507294at2759"/>
<reference evidence="2" key="1">
    <citation type="submission" date="2021-03" db="EMBL/GenBank/DDBJ databases">
        <title>Draft genome sequence of rust myrtle Austropuccinia psidii MF-1, a brazilian biotype.</title>
        <authorList>
            <person name="Quecine M.C."/>
            <person name="Pachon D.M.R."/>
            <person name="Bonatelli M.L."/>
            <person name="Correr F.H."/>
            <person name="Franceschini L.M."/>
            <person name="Leite T.F."/>
            <person name="Margarido G.R.A."/>
            <person name="Almeida C.A."/>
            <person name="Ferrarezi J.A."/>
            <person name="Labate C.A."/>
        </authorList>
    </citation>
    <scope>NUCLEOTIDE SEQUENCE</scope>
    <source>
        <strain evidence="2">MF-1</strain>
    </source>
</reference>
<organism evidence="2 3">
    <name type="scientific">Austropuccinia psidii MF-1</name>
    <dbReference type="NCBI Taxonomy" id="1389203"/>
    <lineage>
        <taxon>Eukaryota</taxon>
        <taxon>Fungi</taxon>
        <taxon>Dikarya</taxon>
        <taxon>Basidiomycota</taxon>
        <taxon>Pucciniomycotina</taxon>
        <taxon>Pucciniomycetes</taxon>
        <taxon>Pucciniales</taxon>
        <taxon>Sphaerophragmiaceae</taxon>
        <taxon>Austropuccinia</taxon>
    </lineage>
</organism>
<sequence length="105" mass="12372">MGELENFLRRRFIEPCLTEEYINEIGDIVTRKKNGRTWMKLDIKRSNKPFIKKDTRREPFKPNASNSNDQKKFHKCGGVGHLANNCLKKAKINRIVETEDHNDKE</sequence>
<feature type="region of interest" description="Disordered" evidence="1">
    <location>
        <begin position="55"/>
        <end position="74"/>
    </location>
</feature>
<proteinExistence type="predicted"/>
<keyword evidence="3" id="KW-1185">Reference proteome</keyword>
<evidence type="ECO:0008006" key="4">
    <source>
        <dbReference type="Google" id="ProtNLM"/>
    </source>
</evidence>
<accession>A0A9Q3IYA1</accession>